<accession>A0A5C6S477</accession>
<evidence type="ECO:0000313" key="2">
    <source>
        <dbReference type="Proteomes" id="UP000321562"/>
    </source>
</evidence>
<reference evidence="1 2" key="1">
    <citation type="submission" date="2019-08" db="EMBL/GenBank/DDBJ databases">
        <authorList>
            <person name="Ye J."/>
        </authorList>
    </citation>
    <scope>NUCLEOTIDE SEQUENCE [LARGE SCALE GENOMIC DNA]</scope>
    <source>
        <strain evidence="1 2">TK008</strain>
    </source>
</reference>
<dbReference type="Proteomes" id="UP000321562">
    <property type="component" value="Unassembled WGS sequence"/>
</dbReference>
<dbReference type="EMBL" id="VOPL01000004">
    <property type="protein sequence ID" value="TXB68790.1"/>
    <property type="molecule type" value="Genomic_DNA"/>
</dbReference>
<dbReference type="RefSeq" id="WP_147098961.1">
    <property type="nucleotide sequence ID" value="NZ_JBHUFH010000012.1"/>
</dbReference>
<gene>
    <name evidence="1" type="ORF">FQV27_10760</name>
</gene>
<keyword evidence="2" id="KW-1185">Reference proteome</keyword>
<evidence type="ECO:0000313" key="1">
    <source>
        <dbReference type="EMBL" id="TXB68790.1"/>
    </source>
</evidence>
<name>A0A5C6S477_9RHOB</name>
<dbReference type="OrthoDB" id="7772846at2"/>
<organism evidence="1 2">
    <name type="scientific">Paracoccus aurantiacus</name>
    <dbReference type="NCBI Taxonomy" id="2599412"/>
    <lineage>
        <taxon>Bacteria</taxon>
        <taxon>Pseudomonadati</taxon>
        <taxon>Pseudomonadota</taxon>
        <taxon>Alphaproteobacteria</taxon>
        <taxon>Rhodobacterales</taxon>
        <taxon>Paracoccaceae</taxon>
        <taxon>Paracoccus</taxon>
    </lineage>
</organism>
<protein>
    <submittedName>
        <fullName evidence="1">Uncharacterized protein</fullName>
    </submittedName>
</protein>
<dbReference type="AlphaFoldDB" id="A0A5C6S477"/>
<sequence>MSEFESYGVTAGIWSGRLLADNAPARIRLFHLAAPVAEAQVLSDGPGAWKVEVAIPPHCLSDGMQSLILMSDDGQDEALSPSARHLATLTLVAGAPLDTDLRAEIDLIRAELDLLKREFRRYAAART</sequence>
<proteinExistence type="predicted"/>
<comment type="caution">
    <text evidence="1">The sequence shown here is derived from an EMBL/GenBank/DDBJ whole genome shotgun (WGS) entry which is preliminary data.</text>
</comment>